<evidence type="ECO:0000313" key="10">
    <source>
        <dbReference type="Proteomes" id="UP001206595"/>
    </source>
</evidence>
<dbReference type="PANTHER" id="PTHR13383">
    <property type="entry name" value="RIBONUCLEASE H2 SUBUNIT B"/>
    <property type="match status" value="1"/>
</dbReference>
<dbReference type="InterPro" id="IPR041195">
    <property type="entry name" value="Rnh202_N"/>
</dbReference>
<dbReference type="GO" id="GO:0006401">
    <property type="term" value="P:RNA catabolic process"/>
    <property type="evidence" value="ECO:0007669"/>
    <property type="project" value="TreeGrafter"/>
</dbReference>
<evidence type="ECO:0000259" key="7">
    <source>
        <dbReference type="Pfam" id="PF09468"/>
    </source>
</evidence>
<reference evidence="9" key="1">
    <citation type="submission" date="2021-06" db="EMBL/GenBank/DDBJ databases">
        <authorList>
            <consortium name="DOE Joint Genome Institute"/>
            <person name="Mondo S.J."/>
            <person name="Amses K.R."/>
            <person name="Simmons D.R."/>
            <person name="Longcore J.E."/>
            <person name="Seto K."/>
            <person name="Alves G.H."/>
            <person name="Bonds A.E."/>
            <person name="Quandt C.A."/>
            <person name="Davis W.J."/>
            <person name="Chang Y."/>
            <person name="Letcher P.M."/>
            <person name="Powell M.J."/>
            <person name="Kuo A."/>
            <person name="Labutti K."/>
            <person name="Pangilinan J."/>
            <person name="Andreopoulos W."/>
            <person name="Tritt A."/>
            <person name="Riley R."/>
            <person name="Hundley H."/>
            <person name="Johnson J."/>
            <person name="Lipzen A."/>
            <person name="Barry K."/>
            <person name="Berbee M.L."/>
            <person name="Buchler N.E."/>
            <person name="Grigoriev I.V."/>
            <person name="Spatafora J.W."/>
            <person name="Stajich J.E."/>
            <person name="James T.Y."/>
        </authorList>
    </citation>
    <scope>NUCLEOTIDE SEQUENCE</scope>
    <source>
        <strain evidence="9">AG</strain>
    </source>
</reference>
<evidence type="ECO:0000256" key="2">
    <source>
        <dbReference type="ARBA" id="ARBA00019062"/>
    </source>
</evidence>
<dbReference type="InterPro" id="IPR040456">
    <property type="entry name" value="RNase_H2_suB"/>
</dbReference>
<dbReference type="Proteomes" id="UP001206595">
    <property type="component" value="Unassembled WGS sequence"/>
</dbReference>
<dbReference type="EMBL" id="MU620918">
    <property type="protein sequence ID" value="KAI8579723.1"/>
    <property type="molecule type" value="Genomic_DNA"/>
</dbReference>
<dbReference type="GeneID" id="75914399"/>
<evidence type="ECO:0000256" key="6">
    <source>
        <dbReference type="SAM" id="MobiDB-lite"/>
    </source>
</evidence>
<feature type="region of interest" description="Disordered" evidence="6">
    <location>
        <begin position="258"/>
        <end position="280"/>
    </location>
</feature>
<dbReference type="InterPro" id="IPR019024">
    <property type="entry name" value="RNase_H2_suB_wHTH"/>
</dbReference>
<comment type="subcellular location">
    <subcellularLocation>
        <location evidence="1">Nucleus</location>
    </subcellularLocation>
</comment>
<dbReference type="Gene3D" id="2.20.25.530">
    <property type="match status" value="1"/>
</dbReference>
<evidence type="ECO:0000313" key="9">
    <source>
        <dbReference type="EMBL" id="KAI8579723.1"/>
    </source>
</evidence>
<dbReference type="Pfam" id="PF09468">
    <property type="entry name" value="RNase_H2-Ydr279"/>
    <property type="match status" value="1"/>
</dbReference>
<organism evidence="9 10">
    <name type="scientific">Umbelopsis ramanniana AG</name>
    <dbReference type="NCBI Taxonomy" id="1314678"/>
    <lineage>
        <taxon>Eukaryota</taxon>
        <taxon>Fungi</taxon>
        <taxon>Fungi incertae sedis</taxon>
        <taxon>Mucoromycota</taxon>
        <taxon>Mucoromycotina</taxon>
        <taxon>Umbelopsidomycetes</taxon>
        <taxon>Umbelopsidales</taxon>
        <taxon>Umbelopsidaceae</taxon>
        <taxon>Umbelopsis</taxon>
    </lineage>
</organism>
<dbReference type="CDD" id="cd09270">
    <property type="entry name" value="RNase_H2-B"/>
    <property type="match status" value="1"/>
</dbReference>
<accession>A0AAD5HF66</accession>
<keyword evidence="3" id="KW-0539">Nucleus</keyword>
<dbReference type="GO" id="GO:0005654">
    <property type="term" value="C:nucleoplasm"/>
    <property type="evidence" value="ECO:0007669"/>
    <property type="project" value="TreeGrafter"/>
</dbReference>
<dbReference type="AlphaFoldDB" id="A0AAD5HF66"/>
<evidence type="ECO:0000256" key="1">
    <source>
        <dbReference type="ARBA" id="ARBA00004123"/>
    </source>
</evidence>
<sequence length="300" mass="34060">MASQWVAIRPKEPEHAGASVSIQAPHPRTGDPSRYVLQQDGVLLEVQKVEAEHKQSWLIGNSVQKNGVLYMMTPMDPLFVLLPVLAETRKKSAESDGRFVQYDSIFSDADDDQRYQSLHRLADIPGLPAQLGHLCDQQEYMKGEFVYRLNEDKTLKWLRLKVEAVADNVEKMPILLQFINEQLFDIDAPQTDTSIRSDAYTWAGIQVVSEYITDAWQEKLNQSYSLTNLKSQVEEHKKKQEIQFQNYVTHDPTEFAKAKREASDLSDQGSKKPKLSAGQKTLAKANIKGMKSLASFFAKK</sequence>
<gene>
    <name evidence="9" type="ORF">K450DRAFT_241180</name>
</gene>
<feature type="domain" description="Ribonuclease H2 subunit B wHTH" evidence="7">
    <location>
        <begin position="79"/>
        <end position="220"/>
    </location>
</feature>
<reference evidence="9" key="2">
    <citation type="journal article" date="2022" name="Proc. Natl. Acad. Sci. U.S.A.">
        <title>Diploid-dominant life cycles characterize the early evolution of Fungi.</title>
        <authorList>
            <person name="Amses K.R."/>
            <person name="Simmons D.R."/>
            <person name="Longcore J.E."/>
            <person name="Mondo S.J."/>
            <person name="Seto K."/>
            <person name="Jeronimo G.H."/>
            <person name="Bonds A.E."/>
            <person name="Quandt C.A."/>
            <person name="Davis W.J."/>
            <person name="Chang Y."/>
            <person name="Federici B.A."/>
            <person name="Kuo A."/>
            <person name="LaButti K."/>
            <person name="Pangilinan J."/>
            <person name="Andreopoulos W."/>
            <person name="Tritt A."/>
            <person name="Riley R."/>
            <person name="Hundley H."/>
            <person name="Johnson J."/>
            <person name="Lipzen A."/>
            <person name="Barry K."/>
            <person name="Lang B.F."/>
            <person name="Cuomo C.A."/>
            <person name="Buchler N.E."/>
            <person name="Grigoriev I.V."/>
            <person name="Spatafora J.W."/>
            <person name="Stajich J.E."/>
            <person name="James T.Y."/>
        </authorList>
    </citation>
    <scope>NUCLEOTIDE SEQUENCE</scope>
    <source>
        <strain evidence="9">AG</strain>
    </source>
</reference>
<feature type="domain" description="Rnh202 triple barrel" evidence="8">
    <location>
        <begin position="23"/>
        <end position="76"/>
    </location>
</feature>
<name>A0AAD5HF66_UMBRA</name>
<proteinExistence type="predicted"/>
<comment type="function">
    <text evidence="4">Non catalytic subunit of RNase H2, an endonuclease that specifically degrades the RNA of RNA:DNA hybrids. Participates in DNA replication, possibly by mediating the removal of lagging-strand Okazaki fragment RNA primers during DNA replication. Mediates the excision of single ribonucleotides from DNA:RNA duplexes.</text>
</comment>
<protein>
    <recommendedName>
        <fullName evidence="2">Ribonuclease H2 subunit B</fullName>
    </recommendedName>
    <alternativeName>
        <fullName evidence="5">Ribonuclease HI subunit B</fullName>
    </alternativeName>
</protein>
<evidence type="ECO:0000256" key="5">
    <source>
        <dbReference type="ARBA" id="ARBA00033464"/>
    </source>
</evidence>
<evidence type="ECO:0000256" key="4">
    <source>
        <dbReference type="ARBA" id="ARBA00024778"/>
    </source>
</evidence>
<evidence type="ECO:0000259" key="8">
    <source>
        <dbReference type="Pfam" id="PF17745"/>
    </source>
</evidence>
<keyword evidence="10" id="KW-1185">Reference proteome</keyword>
<dbReference type="Gene3D" id="1.10.20.120">
    <property type="match status" value="1"/>
</dbReference>
<dbReference type="GO" id="GO:0032299">
    <property type="term" value="C:ribonuclease H2 complex"/>
    <property type="evidence" value="ECO:0007669"/>
    <property type="project" value="InterPro"/>
</dbReference>
<feature type="region of interest" description="Disordered" evidence="6">
    <location>
        <begin position="1"/>
        <end position="32"/>
    </location>
</feature>
<comment type="caution">
    <text evidence="9">The sequence shown here is derived from an EMBL/GenBank/DDBJ whole genome shotgun (WGS) entry which is preliminary data.</text>
</comment>
<dbReference type="RefSeq" id="XP_051444727.1">
    <property type="nucleotide sequence ID" value="XM_051589054.1"/>
</dbReference>
<dbReference type="Pfam" id="PF17745">
    <property type="entry name" value="Ydr279_N"/>
    <property type="match status" value="1"/>
</dbReference>
<evidence type="ECO:0000256" key="3">
    <source>
        <dbReference type="ARBA" id="ARBA00023242"/>
    </source>
</evidence>
<dbReference type="PANTHER" id="PTHR13383:SF11">
    <property type="entry name" value="RIBONUCLEASE H2 SUBUNIT B"/>
    <property type="match status" value="1"/>
</dbReference>